<keyword evidence="2" id="KW-0648">Protein biosynthesis</keyword>
<dbReference type="Pfam" id="PF00472">
    <property type="entry name" value="RF-1"/>
    <property type="match status" value="1"/>
</dbReference>
<dbReference type="PANTHER" id="PTHR43804">
    <property type="entry name" value="LD18447P"/>
    <property type="match status" value="1"/>
</dbReference>
<sequence length="343" mass="38057">MAVVCFSKSLSCAGRQLLNGTLFRSITRGSVCRCPAIHSTVNSTIPHAQRAFHTSQSVLVTKILSVEEIFNKKSLHDYLKKKERQYNTCLQSLNTLDDEDDVQMKRTDLSVLGPLVQKIKELGAKQKELEGTLDLLKDNDPELLELAESEKKACLEAIQDLKQQILSLLIPEEESDMSDLVLEVTTGVGGQEAMLFTAEIFDMYHNFAAFHGWGFDILEVMSSELGGIRRAAASISGPFSYKKLKFEAGVHRVQRVPKTESKGRIHTSTMTVAILPQPTEISFTINPKDLRMETKRASGAGGQHVNTTDSAVRIVHLPTGQRDIRLSICPFLKFYCKLACGVS</sequence>
<reference evidence="5" key="1">
    <citation type="submission" date="2025-08" db="UniProtKB">
        <authorList>
            <consortium name="Ensembl"/>
        </authorList>
    </citation>
    <scope>IDENTIFICATION</scope>
</reference>
<accession>A0A672PRJ9</accession>
<dbReference type="InParanoid" id="A0A672PRJ9"/>
<evidence type="ECO:0000256" key="2">
    <source>
        <dbReference type="ARBA" id="ARBA00022917"/>
    </source>
</evidence>
<feature type="domain" description="Prokaryotic-type class I peptide chain release factors" evidence="4">
    <location>
        <begin position="296"/>
        <end position="312"/>
    </location>
</feature>
<dbReference type="PANTHER" id="PTHR43804:SF3">
    <property type="entry name" value="PEPTIDE CHAIN RELEASE FACTOR 1-LIKE, MITOCHONDRIAL"/>
    <property type="match status" value="1"/>
</dbReference>
<dbReference type="AlphaFoldDB" id="A0A672PRJ9"/>
<dbReference type="Gene3D" id="3.30.160.20">
    <property type="match status" value="1"/>
</dbReference>
<dbReference type="InterPro" id="IPR005139">
    <property type="entry name" value="PCRF"/>
</dbReference>
<protein>
    <submittedName>
        <fullName evidence="5">Peptide chain release factor 1-like, mitochondrial</fullName>
    </submittedName>
</protein>
<dbReference type="SUPFAM" id="SSF75620">
    <property type="entry name" value="Release factor"/>
    <property type="match status" value="1"/>
</dbReference>
<dbReference type="GO" id="GO:0070126">
    <property type="term" value="P:mitochondrial translational termination"/>
    <property type="evidence" value="ECO:0007669"/>
    <property type="project" value="TreeGrafter"/>
</dbReference>
<dbReference type="GO" id="GO:0003747">
    <property type="term" value="F:translation release factor activity"/>
    <property type="evidence" value="ECO:0007669"/>
    <property type="project" value="InterPro"/>
</dbReference>
<dbReference type="Gene3D" id="3.30.70.1660">
    <property type="match status" value="1"/>
</dbReference>
<evidence type="ECO:0000259" key="4">
    <source>
        <dbReference type="PROSITE" id="PS00745"/>
    </source>
</evidence>
<evidence type="ECO:0000256" key="1">
    <source>
        <dbReference type="ARBA" id="ARBA00010835"/>
    </source>
</evidence>
<evidence type="ECO:0000313" key="6">
    <source>
        <dbReference type="Proteomes" id="UP000472262"/>
    </source>
</evidence>
<dbReference type="FunFam" id="3.30.70.1660:FF:000011">
    <property type="entry name" value="Peptide chain release factor 1-like, mitochondrial"/>
    <property type="match status" value="1"/>
</dbReference>
<dbReference type="OMA" id="MERESCV"/>
<proteinExistence type="inferred from homology"/>
<dbReference type="Proteomes" id="UP000472262">
    <property type="component" value="Unassembled WGS sequence"/>
</dbReference>
<dbReference type="InterPro" id="IPR050057">
    <property type="entry name" value="Prokaryotic/Mito_RF"/>
</dbReference>
<reference evidence="5" key="2">
    <citation type="submission" date="2025-09" db="UniProtKB">
        <authorList>
            <consortium name="Ensembl"/>
        </authorList>
    </citation>
    <scope>IDENTIFICATION</scope>
</reference>
<feature type="coiled-coil region" evidence="3">
    <location>
        <begin position="79"/>
        <end position="164"/>
    </location>
</feature>
<dbReference type="PROSITE" id="PS00745">
    <property type="entry name" value="RF_PROK_I"/>
    <property type="match status" value="1"/>
</dbReference>
<dbReference type="Gene3D" id="6.10.140.1950">
    <property type="match status" value="1"/>
</dbReference>
<dbReference type="InterPro" id="IPR000352">
    <property type="entry name" value="Pep_chain_release_fac_I"/>
</dbReference>
<evidence type="ECO:0000313" key="5">
    <source>
        <dbReference type="Ensembl" id="ENSSGRP00000066508.1"/>
    </source>
</evidence>
<keyword evidence="6" id="KW-1185">Reference proteome</keyword>
<comment type="similarity">
    <text evidence="1">Belongs to the prokaryotic/mitochondrial release factor family.</text>
</comment>
<dbReference type="Ensembl" id="ENSSGRT00000070888.1">
    <property type="protein sequence ID" value="ENSSGRP00000066508.1"/>
    <property type="gene ID" value="ENSSGRG00000034174.1"/>
</dbReference>
<name>A0A672PRJ9_SINGR</name>
<evidence type="ECO:0000256" key="3">
    <source>
        <dbReference type="SAM" id="Coils"/>
    </source>
</evidence>
<keyword evidence="3" id="KW-0175">Coiled coil</keyword>
<dbReference type="FunCoup" id="A0A672PRJ9">
    <property type="interactions" value="1563"/>
</dbReference>
<dbReference type="SMART" id="SM00937">
    <property type="entry name" value="PCRF"/>
    <property type="match status" value="1"/>
</dbReference>
<gene>
    <name evidence="5" type="primary">mtrf1l</name>
</gene>
<organism evidence="5 6">
    <name type="scientific">Sinocyclocheilus grahami</name>
    <name type="common">Dianchi golden-line fish</name>
    <name type="synonym">Barbus grahami</name>
    <dbReference type="NCBI Taxonomy" id="75366"/>
    <lineage>
        <taxon>Eukaryota</taxon>
        <taxon>Metazoa</taxon>
        <taxon>Chordata</taxon>
        <taxon>Craniata</taxon>
        <taxon>Vertebrata</taxon>
        <taxon>Euteleostomi</taxon>
        <taxon>Actinopterygii</taxon>
        <taxon>Neopterygii</taxon>
        <taxon>Teleostei</taxon>
        <taxon>Ostariophysi</taxon>
        <taxon>Cypriniformes</taxon>
        <taxon>Cyprinidae</taxon>
        <taxon>Cyprininae</taxon>
        <taxon>Sinocyclocheilus</taxon>
    </lineage>
</organism>
<dbReference type="InterPro" id="IPR045853">
    <property type="entry name" value="Pep_chain_release_fac_I_sf"/>
</dbReference>
<dbReference type="Pfam" id="PF03462">
    <property type="entry name" value="PCRF"/>
    <property type="match status" value="1"/>
</dbReference>
<dbReference type="GO" id="GO:0005739">
    <property type="term" value="C:mitochondrion"/>
    <property type="evidence" value="ECO:0007669"/>
    <property type="project" value="TreeGrafter"/>
</dbReference>